<keyword evidence="2" id="KW-0813">Transport</keyword>
<proteinExistence type="inferred from homology"/>
<dbReference type="InterPro" id="IPR050490">
    <property type="entry name" value="Bact_solute-bd_prot1"/>
</dbReference>
<feature type="transmembrane region" description="Helical" evidence="4">
    <location>
        <begin position="535"/>
        <end position="554"/>
    </location>
</feature>
<dbReference type="SUPFAM" id="SSF53850">
    <property type="entry name" value="Periplasmic binding protein-like II"/>
    <property type="match status" value="1"/>
</dbReference>
<feature type="transmembrane region" description="Helical" evidence="4">
    <location>
        <begin position="585"/>
        <end position="606"/>
    </location>
</feature>
<gene>
    <name evidence="6" type="ORF">LY90DRAFT_35687</name>
</gene>
<dbReference type="Proteomes" id="UP000193920">
    <property type="component" value="Unassembled WGS sequence"/>
</dbReference>
<evidence type="ECO:0000256" key="3">
    <source>
        <dbReference type="ARBA" id="ARBA00022729"/>
    </source>
</evidence>
<evidence type="ECO:0000313" key="6">
    <source>
        <dbReference type="EMBL" id="ORY40895.1"/>
    </source>
</evidence>
<protein>
    <submittedName>
        <fullName evidence="6">Periplasmic binding protein-like II</fullName>
    </submittedName>
</protein>
<feature type="transmembrane region" description="Helical" evidence="4">
    <location>
        <begin position="465"/>
        <end position="483"/>
    </location>
</feature>
<feature type="transmembrane region" description="Helical" evidence="4">
    <location>
        <begin position="495"/>
        <end position="514"/>
    </location>
</feature>
<comment type="caution">
    <text evidence="6">The sequence shown here is derived from an EMBL/GenBank/DDBJ whole genome shotgun (WGS) entry which is preliminary data.</text>
</comment>
<sequence>MNSINKLFLIYIFCSILLFETVKATVLNALAFSVVEEIQIYSYLINYFNDYSIKNNLNITLNLNLLTPKNSTVNRDEFFSLIDSFLQKKSNKYDIYFYDNIYTPKFEPYFLDLNKLLPKEHINLYKSIENYESYSYNNKLVGLPVIINYSALYSNIELLNKYNKEIPKTWDELLETGKYILKQEKIKNNTNIVIFNGLFADNEVGSVTIYEFLHSYRDAINDPFPDLNSPNAVNALKMMKKLKNELSSDYIFQNLENTFSDLLNGTGLFLKFNYLNLPVNKVYKATILPGHKNGISSTIVGGYNIGINSYLMKEKEEDVVKAVMYITSKEIQRRLITEHNCFSGINSLYNEYEVCKNKEELCEIYKNAQPIVRPTSKTNDYNKYSERFRYYIFKYLYGNDIVDPAKMLRKIDDITRIYYISISSKDSIAGKIIAIVYILLSIIILSSSIFIFIKKYNYNFSFLSKDFWILSLLGYILLIYTSFVDLERVTPLRCHLKFFLQFMSFTIVYIPIFHKLISNYPEENKISIWAKSHRYIFLSIFIFLDILINGLIFIQPYTVKTVVTIDSSKNFQKCKVGGLFSKTVMIVMVTYKILIFYGHVFFYLLNGILNQQYLIFVHAQQCILSTFYYQLFY</sequence>
<evidence type="ECO:0000313" key="7">
    <source>
        <dbReference type="Proteomes" id="UP000193920"/>
    </source>
</evidence>
<keyword evidence="7" id="KW-1185">Reference proteome</keyword>
<dbReference type="PANTHER" id="PTHR43649">
    <property type="entry name" value="ARABINOSE-BINDING PROTEIN-RELATED"/>
    <property type="match status" value="1"/>
</dbReference>
<dbReference type="Gene3D" id="3.40.190.10">
    <property type="entry name" value="Periplasmic binding protein-like II"/>
    <property type="match status" value="1"/>
</dbReference>
<evidence type="ECO:0000256" key="4">
    <source>
        <dbReference type="SAM" id="Phobius"/>
    </source>
</evidence>
<dbReference type="AlphaFoldDB" id="A0A1Y2C3L1"/>
<keyword evidence="3 5" id="KW-0732">Signal</keyword>
<evidence type="ECO:0000256" key="2">
    <source>
        <dbReference type="ARBA" id="ARBA00022448"/>
    </source>
</evidence>
<evidence type="ECO:0000256" key="5">
    <source>
        <dbReference type="SAM" id="SignalP"/>
    </source>
</evidence>
<dbReference type="Pfam" id="PF13416">
    <property type="entry name" value="SBP_bac_8"/>
    <property type="match status" value="1"/>
</dbReference>
<keyword evidence="4" id="KW-0472">Membrane</keyword>
<feature type="chain" id="PRO_5011004165" evidence="5">
    <location>
        <begin position="25"/>
        <end position="633"/>
    </location>
</feature>
<dbReference type="InterPro" id="IPR006059">
    <property type="entry name" value="SBP"/>
</dbReference>
<dbReference type="EMBL" id="MCOG01000126">
    <property type="protein sequence ID" value="ORY40895.1"/>
    <property type="molecule type" value="Genomic_DNA"/>
</dbReference>
<dbReference type="OrthoDB" id="2157358at2759"/>
<reference evidence="6 7" key="1">
    <citation type="submission" date="2016-08" db="EMBL/GenBank/DDBJ databases">
        <title>A Parts List for Fungal Cellulosomes Revealed by Comparative Genomics.</title>
        <authorList>
            <consortium name="DOE Joint Genome Institute"/>
            <person name="Haitjema C.H."/>
            <person name="Gilmore S.P."/>
            <person name="Henske J.K."/>
            <person name="Solomon K.V."/>
            <person name="De Groot R."/>
            <person name="Kuo A."/>
            <person name="Mondo S.J."/>
            <person name="Salamov A.A."/>
            <person name="Labutti K."/>
            <person name="Zhao Z."/>
            <person name="Chiniquy J."/>
            <person name="Barry K."/>
            <person name="Brewer H.M."/>
            <person name="Purvine S.O."/>
            <person name="Wright A.T."/>
            <person name="Boxma B."/>
            <person name="Van Alen T."/>
            <person name="Hackstein J.H."/>
            <person name="Baker S.E."/>
            <person name="Grigoriev I.V."/>
            <person name="O'Malley M.A."/>
        </authorList>
    </citation>
    <scope>NUCLEOTIDE SEQUENCE [LARGE SCALE GENOMIC DNA]</scope>
    <source>
        <strain evidence="6 7">G1</strain>
    </source>
</reference>
<comment type="similarity">
    <text evidence="1">Belongs to the bacterial solute-binding protein 1 family.</text>
</comment>
<evidence type="ECO:0000256" key="1">
    <source>
        <dbReference type="ARBA" id="ARBA00008520"/>
    </source>
</evidence>
<organism evidence="6 7">
    <name type="scientific">Neocallimastix californiae</name>
    <dbReference type="NCBI Taxonomy" id="1754190"/>
    <lineage>
        <taxon>Eukaryota</taxon>
        <taxon>Fungi</taxon>
        <taxon>Fungi incertae sedis</taxon>
        <taxon>Chytridiomycota</taxon>
        <taxon>Chytridiomycota incertae sedis</taxon>
        <taxon>Neocallimastigomycetes</taxon>
        <taxon>Neocallimastigales</taxon>
        <taxon>Neocallimastigaceae</taxon>
        <taxon>Neocallimastix</taxon>
    </lineage>
</organism>
<keyword evidence="4" id="KW-1133">Transmembrane helix</keyword>
<dbReference type="PANTHER" id="PTHR43649:SF34">
    <property type="entry name" value="ABC TRANSPORTER PERIPLASMIC-BINDING PROTEIN YCJN-RELATED"/>
    <property type="match status" value="1"/>
</dbReference>
<feature type="transmembrane region" description="Helical" evidence="4">
    <location>
        <begin position="432"/>
        <end position="453"/>
    </location>
</feature>
<name>A0A1Y2C3L1_9FUNG</name>
<feature type="signal peptide" evidence="5">
    <location>
        <begin position="1"/>
        <end position="24"/>
    </location>
</feature>
<keyword evidence="4" id="KW-0812">Transmembrane</keyword>
<accession>A0A1Y2C3L1</accession>